<gene>
    <name evidence="9" type="ORF">BXZ70DRAFT_936620</name>
</gene>
<proteinExistence type="predicted"/>
<evidence type="ECO:0000256" key="7">
    <source>
        <dbReference type="SAM" id="Phobius"/>
    </source>
</evidence>
<dbReference type="GO" id="GO:0005886">
    <property type="term" value="C:plasma membrane"/>
    <property type="evidence" value="ECO:0007669"/>
    <property type="project" value="TreeGrafter"/>
</dbReference>
<evidence type="ECO:0000256" key="6">
    <source>
        <dbReference type="SAM" id="MobiDB-lite"/>
    </source>
</evidence>
<reference evidence="9" key="1">
    <citation type="journal article" date="2021" name="New Phytol.">
        <title>Evolutionary innovations through gain and loss of genes in the ectomycorrhizal Boletales.</title>
        <authorList>
            <person name="Wu G."/>
            <person name="Miyauchi S."/>
            <person name="Morin E."/>
            <person name="Kuo A."/>
            <person name="Drula E."/>
            <person name="Varga T."/>
            <person name="Kohler A."/>
            <person name="Feng B."/>
            <person name="Cao Y."/>
            <person name="Lipzen A."/>
            <person name="Daum C."/>
            <person name="Hundley H."/>
            <person name="Pangilinan J."/>
            <person name="Johnson J."/>
            <person name="Barry K."/>
            <person name="LaButti K."/>
            <person name="Ng V."/>
            <person name="Ahrendt S."/>
            <person name="Min B."/>
            <person name="Choi I.G."/>
            <person name="Park H."/>
            <person name="Plett J.M."/>
            <person name="Magnuson J."/>
            <person name="Spatafora J.W."/>
            <person name="Nagy L.G."/>
            <person name="Henrissat B."/>
            <person name="Grigoriev I.V."/>
            <person name="Yang Z.L."/>
            <person name="Xu J."/>
            <person name="Martin F.M."/>
        </authorList>
    </citation>
    <scope>NUCLEOTIDE SEQUENCE</scope>
    <source>
        <strain evidence="9">KKN 215</strain>
    </source>
</reference>
<comment type="subcellular location">
    <subcellularLocation>
        <location evidence="1">Membrane</location>
        <topology evidence="1">Multi-pass membrane protein</topology>
    </subcellularLocation>
</comment>
<sequence>MAKTGLGRVSLIFACGTALFSDGYANGVIGQVNTLLKRVYGADRVGAHNYGTTISSVAFAGTVVGMLTFGYLSDKLGRKFGMMAATGIVAVFSALSAASSGAHGSLGGLLAMLTACRFLLGIGVGAEYPCGSVAASEQSEEEGVKKGTQNRWFALATNSMIDFGFVISSFTPLVLFWIFGNNHLRAVWRLSLGLGVVPALAVLLWRLKMDEPSHYKKNAIVRGKTPYWLIIKRYWKPFAGISLTWFIYDFITYPFGIYSSTVVDNITHGNDSLTVVFGWATVINCFYMPGTLGGAFVVDYLGPKWCMITGLLCQAVIGFIMSGLYVHLTNHIGAFAVVYGIFLSFGEMGPGNCLGMLAAKTGPTAVRGQFYGIAAAIGKIGAFVGTWAFPPMIDAFGGPKSIKGNTGPFWVGSGLAVFSAIITFLMIKPLDQDSMLQEDLEFREYLEANGYDTSLMGLASETSSINSDETTKEKLDADERIKTVA</sequence>
<accession>A0A8K0UP22</accession>
<dbReference type="OrthoDB" id="2261376at2759"/>
<evidence type="ECO:0000256" key="4">
    <source>
        <dbReference type="ARBA" id="ARBA00022989"/>
    </source>
</evidence>
<feature type="transmembrane region" description="Helical" evidence="7">
    <location>
        <begin position="49"/>
        <end position="72"/>
    </location>
</feature>
<dbReference type="FunFam" id="1.20.1250.20:FF:000140">
    <property type="entry name" value="Putative MFS phospholipid transporter"/>
    <property type="match status" value="1"/>
</dbReference>
<dbReference type="PROSITE" id="PS50850">
    <property type="entry name" value="MFS"/>
    <property type="match status" value="1"/>
</dbReference>
<feature type="compositionally biased region" description="Basic and acidic residues" evidence="6">
    <location>
        <begin position="469"/>
        <end position="485"/>
    </location>
</feature>
<dbReference type="InterPro" id="IPR020846">
    <property type="entry name" value="MFS_dom"/>
</dbReference>
<dbReference type="GO" id="GO:0046943">
    <property type="term" value="F:carboxylic acid transmembrane transporter activity"/>
    <property type="evidence" value="ECO:0007669"/>
    <property type="project" value="TreeGrafter"/>
</dbReference>
<keyword evidence="5 7" id="KW-0472">Membrane</keyword>
<feature type="domain" description="Major facilitator superfamily (MFS) profile" evidence="8">
    <location>
        <begin position="11"/>
        <end position="431"/>
    </location>
</feature>
<dbReference type="InterPro" id="IPR036259">
    <property type="entry name" value="MFS_trans_sf"/>
</dbReference>
<evidence type="ECO:0000256" key="5">
    <source>
        <dbReference type="ARBA" id="ARBA00023136"/>
    </source>
</evidence>
<feature type="transmembrane region" description="Helical" evidence="7">
    <location>
        <begin position="84"/>
        <end position="103"/>
    </location>
</feature>
<feature type="transmembrane region" description="Helical" evidence="7">
    <location>
        <begin position="409"/>
        <end position="427"/>
    </location>
</feature>
<dbReference type="Proteomes" id="UP000813824">
    <property type="component" value="Unassembled WGS sequence"/>
</dbReference>
<evidence type="ECO:0000313" key="10">
    <source>
        <dbReference type="Proteomes" id="UP000813824"/>
    </source>
</evidence>
<feature type="transmembrane region" description="Helical" evidence="7">
    <location>
        <begin position="238"/>
        <end position="256"/>
    </location>
</feature>
<dbReference type="InterPro" id="IPR005828">
    <property type="entry name" value="MFS_sugar_transport-like"/>
</dbReference>
<protein>
    <submittedName>
        <fullName evidence="9">MFS Git1p-related glycerophosphoinositol and glycerophosphocholine permease</fullName>
    </submittedName>
</protein>
<dbReference type="Pfam" id="PF00083">
    <property type="entry name" value="Sugar_tr"/>
    <property type="match status" value="2"/>
</dbReference>
<feature type="transmembrane region" description="Helical" evidence="7">
    <location>
        <begin position="370"/>
        <end position="389"/>
    </location>
</feature>
<feature type="transmembrane region" description="Helical" evidence="7">
    <location>
        <begin position="276"/>
        <end position="298"/>
    </location>
</feature>
<evidence type="ECO:0000256" key="2">
    <source>
        <dbReference type="ARBA" id="ARBA00022448"/>
    </source>
</evidence>
<dbReference type="EMBL" id="JAEVFJ010000014">
    <property type="protein sequence ID" value="KAH8100937.1"/>
    <property type="molecule type" value="Genomic_DNA"/>
</dbReference>
<feature type="transmembrane region" description="Helical" evidence="7">
    <location>
        <begin position="152"/>
        <end position="180"/>
    </location>
</feature>
<evidence type="ECO:0000256" key="1">
    <source>
        <dbReference type="ARBA" id="ARBA00004141"/>
    </source>
</evidence>
<keyword evidence="3 7" id="KW-0812">Transmembrane</keyword>
<feature type="transmembrane region" description="Helical" evidence="7">
    <location>
        <begin position="305"/>
        <end position="326"/>
    </location>
</feature>
<keyword evidence="2" id="KW-0813">Transport</keyword>
<organism evidence="9 10">
    <name type="scientific">Cristinia sonorae</name>
    <dbReference type="NCBI Taxonomy" id="1940300"/>
    <lineage>
        <taxon>Eukaryota</taxon>
        <taxon>Fungi</taxon>
        <taxon>Dikarya</taxon>
        <taxon>Basidiomycota</taxon>
        <taxon>Agaricomycotina</taxon>
        <taxon>Agaricomycetes</taxon>
        <taxon>Agaricomycetidae</taxon>
        <taxon>Agaricales</taxon>
        <taxon>Pleurotineae</taxon>
        <taxon>Stephanosporaceae</taxon>
        <taxon>Cristinia</taxon>
    </lineage>
</organism>
<name>A0A8K0UP22_9AGAR</name>
<dbReference type="Gene3D" id="1.20.1250.20">
    <property type="entry name" value="MFS general substrate transporter like domains"/>
    <property type="match status" value="1"/>
</dbReference>
<keyword evidence="10" id="KW-1185">Reference proteome</keyword>
<keyword evidence="4 7" id="KW-1133">Transmembrane helix</keyword>
<comment type="caution">
    <text evidence="9">The sequence shown here is derived from an EMBL/GenBank/DDBJ whole genome shotgun (WGS) entry which is preliminary data.</text>
</comment>
<evidence type="ECO:0000313" key="9">
    <source>
        <dbReference type="EMBL" id="KAH8100937.1"/>
    </source>
</evidence>
<evidence type="ECO:0000259" key="8">
    <source>
        <dbReference type="PROSITE" id="PS50850"/>
    </source>
</evidence>
<dbReference type="AlphaFoldDB" id="A0A8K0UP22"/>
<dbReference type="PANTHER" id="PTHR23508:SF10">
    <property type="entry name" value="CARBOXYLIC ACID TRANSPORTER PROTEIN HOMOLOG"/>
    <property type="match status" value="1"/>
</dbReference>
<dbReference type="PANTHER" id="PTHR23508">
    <property type="entry name" value="CARBOXYLIC ACID TRANSPORTER PROTEIN HOMOLOG"/>
    <property type="match status" value="1"/>
</dbReference>
<evidence type="ECO:0000256" key="3">
    <source>
        <dbReference type="ARBA" id="ARBA00022692"/>
    </source>
</evidence>
<feature type="region of interest" description="Disordered" evidence="6">
    <location>
        <begin position="462"/>
        <end position="485"/>
    </location>
</feature>
<dbReference type="SUPFAM" id="SSF103473">
    <property type="entry name" value="MFS general substrate transporter"/>
    <property type="match status" value="1"/>
</dbReference>
<feature type="transmembrane region" description="Helical" evidence="7">
    <location>
        <begin position="186"/>
        <end position="207"/>
    </location>
</feature>